<dbReference type="RefSeq" id="WP_381838138.1">
    <property type="nucleotide sequence ID" value="NZ_JBHTCF010000020.1"/>
</dbReference>
<dbReference type="Proteomes" id="UP001596523">
    <property type="component" value="Unassembled WGS sequence"/>
</dbReference>
<name>A0ABW2JT42_9ACTN</name>
<dbReference type="EMBL" id="JBHTCF010000020">
    <property type="protein sequence ID" value="MFC7309324.1"/>
    <property type="molecule type" value="Genomic_DNA"/>
</dbReference>
<keyword evidence="3" id="KW-1185">Reference proteome</keyword>
<evidence type="ECO:0000313" key="2">
    <source>
        <dbReference type="EMBL" id="MFC7309324.1"/>
    </source>
</evidence>
<evidence type="ECO:0000313" key="3">
    <source>
        <dbReference type="Proteomes" id="UP001596523"/>
    </source>
</evidence>
<evidence type="ECO:0000259" key="1">
    <source>
        <dbReference type="Pfam" id="PF03756"/>
    </source>
</evidence>
<feature type="domain" description="A-factor biosynthesis hotdog" evidence="1">
    <location>
        <begin position="195"/>
        <end position="323"/>
    </location>
</feature>
<proteinExistence type="predicted"/>
<organism evidence="2 3">
    <name type="scientific">Streptomyces monticola</name>
    <dbReference type="NCBI Taxonomy" id="2666263"/>
    <lineage>
        <taxon>Bacteria</taxon>
        <taxon>Bacillati</taxon>
        <taxon>Actinomycetota</taxon>
        <taxon>Actinomycetes</taxon>
        <taxon>Kitasatosporales</taxon>
        <taxon>Streptomycetaceae</taxon>
        <taxon>Streptomyces</taxon>
    </lineage>
</organism>
<dbReference type="NCBIfam" id="NF041195">
    <property type="entry name" value="ScbA_BarX_GamBu"/>
    <property type="match status" value="1"/>
</dbReference>
<comment type="caution">
    <text evidence="2">The sequence shown here is derived from an EMBL/GenBank/DDBJ whole genome shotgun (WGS) entry which is preliminary data.</text>
</comment>
<sequence length="344" mass="36746">MYDTDIAPDNELAGHCADAHVSRTLVHKAADREVLLSAAHPLADDRFAVWVRWPHDHLLHGRSADGARDSLIVVETMRQAGIYLSHRFHDVPMDHAFVLHSFDFHLSEPIRDLGNGADVVLDITVQREPGKPNRFRLTSDADILVGGRSVGRAAMRWDALAPRQYAVIRHRGAGVATLADFTEPPAAPQPLAPAAVGRDRDDAVLIADCPQDSGGWRLLLDTGHPALFDHASDHVPGMVIVEAFRQAVLVRAAQGAAVSAAEDAAARVTEGASGAAWGVRVMNTEFLMFGELDQPVTIFAEPTGPDAFLVSAQQGERVLARARVAGGTTSPLAALTAGMEAAAC</sequence>
<gene>
    <name evidence="2" type="ORF">ACFQVC_34585</name>
</gene>
<reference evidence="3" key="1">
    <citation type="journal article" date="2019" name="Int. J. Syst. Evol. Microbiol.">
        <title>The Global Catalogue of Microorganisms (GCM) 10K type strain sequencing project: providing services to taxonomists for standard genome sequencing and annotation.</title>
        <authorList>
            <consortium name="The Broad Institute Genomics Platform"/>
            <consortium name="The Broad Institute Genome Sequencing Center for Infectious Disease"/>
            <person name="Wu L."/>
            <person name="Ma J."/>
        </authorList>
    </citation>
    <scope>NUCLEOTIDE SEQUENCE [LARGE SCALE GENOMIC DNA]</scope>
    <source>
        <strain evidence="3">SYNS20</strain>
    </source>
</reference>
<accession>A0ABW2JT42</accession>
<dbReference type="InterPro" id="IPR047757">
    <property type="entry name" value="AfsA-like"/>
</dbReference>
<protein>
    <submittedName>
        <fullName evidence="2">ScbA/BarX family gamma-butyrolactone biosynthesis protein</fullName>
    </submittedName>
</protein>
<dbReference type="Pfam" id="PF03756">
    <property type="entry name" value="AfsA"/>
    <property type="match status" value="2"/>
</dbReference>
<feature type="domain" description="A-factor biosynthesis hotdog" evidence="1">
    <location>
        <begin position="25"/>
        <end position="157"/>
    </location>
</feature>
<dbReference type="InterPro" id="IPR005509">
    <property type="entry name" value="AfsA_hotdog_dom"/>
</dbReference>